<keyword evidence="1" id="KW-0472">Membrane</keyword>
<protein>
    <submittedName>
        <fullName evidence="2">Uncharacterized protein</fullName>
    </submittedName>
</protein>
<sequence>MRELIFFIPLLFTLRLIWGLIGVWLALPISD</sequence>
<dbReference type="EMBL" id="BARV01029073">
    <property type="protein sequence ID" value="GAI40802.1"/>
    <property type="molecule type" value="Genomic_DNA"/>
</dbReference>
<name>X1N9V6_9ZZZZ</name>
<feature type="transmembrane region" description="Helical" evidence="1">
    <location>
        <begin position="6"/>
        <end position="27"/>
    </location>
</feature>
<keyword evidence="1" id="KW-0812">Transmembrane</keyword>
<keyword evidence="1" id="KW-1133">Transmembrane helix</keyword>
<dbReference type="AlphaFoldDB" id="X1N9V6"/>
<organism evidence="2">
    <name type="scientific">marine sediment metagenome</name>
    <dbReference type="NCBI Taxonomy" id="412755"/>
    <lineage>
        <taxon>unclassified sequences</taxon>
        <taxon>metagenomes</taxon>
        <taxon>ecological metagenomes</taxon>
    </lineage>
</organism>
<evidence type="ECO:0000256" key="1">
    <source>
        <dbReference type="SAM" id="Phobius"/>
    </source>
</evidence>
<reference evidence="2" key="1">
    <citation type="journal article" date="2014" name="Front. Microbiol.">
        <title>High frequency of phylogenetically diverse reductive dehalogenase-homologous genes in deep subseafloor sedimentary metagenomes.</title>
        <authorList>
            <person name="Kawai M."/>
            <person name="Futagami T."/>
            <person name="Toyoda A."/>
            <person name="Takaki Y."/>
            <person name="Nishi S."/>
            <person name="Hori S."/>
            <person name="Arai W."/>
            <person name="Tsubouchi T."/>
            <person name="Morono Y."/>
            <person name="Uchiyama I."/>
            <person name="Ito T."/>
            <person name="Fujiyama A."/>
            <person name="Inagaki F."/>
            <person name="Takami H."/>
        </authorList>
    </citation>
    <scope>NUCLEOTIDE SEQUENCE</scope>
    <source>
        <strain evidence="2">Expedition CK06-06</strain>
    </source>
</reference>
<feature type="non-terminal residue" evidence="2">
    <location>
        <position position="31"/>
    </location>
</feature>
<accession>X1N9V6</accession>
<proteinExistence type="predicted"/>
<comment type="caution">
    <text evidence="2">The sequence shown here is derived from an EMBL/GenBank/DDBJ whole genome shotgun (WGS) entry which is preliminary data.</text>
</comment>
<evidence type="ECO:0000313" key="2">
    <source>
        <dbReference type="EMBL" id="GAI40802.1"/>
    </source>
</evidence>
<gene>
    <name evidence="2" type="ORF">S06H3_46422</name>
</gene>